<organism evidence="1 2">
    <name type="scientific">Batrachochytrium salamandrivorans</name>
    <dbReference type="NCBI Taxonomy" id="1357716"/>
    <lineage>
        <taxon>Eukaryota</taxon>
        <taxon>Fungi</taxon>
        <taxon>Fungi incertae sedis</taxon>
        <taxon>Chytridiomycota</taxon>
        <taxon>Chytridiomycota incertae sedis</taxon>
        <taxon>Chytridiomycetes</taxon>
        <taxon>Rhizophydiales</taxon>
        <taxon>Rhizophydiales incertae sedis</taxon>
        <taxon>Batrachochytrium</taxon>
    </lineage>
</organism>
<protein>
    <submittedName>
        <fullName evidence="1">Uncharacterized protein</fullName>
    </submittedName>
</protein>
<evidence type="ECO:0000313" key="1">
    <source>
        <dbReference type="EMBL" id="KAH6596898.1"/>
    </source>
</evidence>
<proteinExistence type="predicted"/>
<dbReference type="Proteomes" id="UP001648503">
    <property type="component" value="Unassembled WGS sequence"/>
</dbReference>
<comment type="caution">
    <text evidence="1">The sequence shown here is derived from an EMBL/GenBank/DDBJ whole genome shotgun (WGS) entry which is preliminary data.</text>
</comment>
<dbReference type="EMBL" id="JAFCIX010000176">
    <property type="protein sequence ID" value="KAH6596898.1"/>
    <property type="molecule type" value="Genomic_DNA"/>
</dbReference>
<sequence length="143" mass="16127">MLAMQPDSAETILPSTVPEDCFQFFAELSDILVQVSRPEKETPVDTQGLAIAAKMSALIERIQKAHLTIQQLPSIHQTTSMLERLLVNYAEAQKLEAERHSRLFNSLQVPDQEIQADIFKEDTVDPKENSTEDYLMDTEPILG</sequence>
<reference evidence="1 2" key="1">
    <citation type="submission" date="2021-02" db="EMBL/GenBank/DDBJ databases">
        <title>Variation within the Batrachochytrium salamandrivorans European outbreak.</title>
        <authorList>
            <person name="Kelly M."/>
            <person name="Pasmans F."/>
            <person name="Shea T.P."/>
            <person name="Munoz J.F."/>
            <person name="Carranza S."/>
            <person name="Cuomo C.A."/>
            <person name="Martel A."/>
        </authorList>
    </citation>
    <scope>NUCLEOTIDE SEQUENCE [LARGE SCALE GENOMIC DNA]</scope>
    <source>
        <strain evidence="1 2">AMFP18/2</strain>
    </source>
</reference>
<keyword evidence="2" id="KW-1185">Reference proteome</keyword>
<evidence type="ECO:0000313" key="2">
    <source>
        <dbReference type="Proteomes" id="UP001648503"/>
    </source>
</evidence>
<name>A0ABQ8FEZ5_9FUNG</name>
<gene>
    <name evidence="1" type="ORF">BASA50_004832</name>
</gene>
<accession>A0ABQ8FEZ5</accession>